<comment type="similarity">
    <text evidence="12 13">Belongs to the ephrin family.</text>
</comment>
<dbReference type="PRINTS" id="PR01347">
    <property type="entry name" value="EPHRIN"/>
</dbReference>
<evidence type="ECO:0000256" key="3">
    <source>
        <dbReference type="ARBA" id="ARBA00022622"/>
    </source>
</evidence>
<evidence type="ECO:0000256" key="5">
    <source>
        <dbReference type="ARBA" id="ARBA00023136"/>
    </source>
</evidence>
<feature type="signal peptide" evidence="15">
    <location>
        <begin position="1"/>
        <end position="25"/>
    </location>
</feature>
<dbReference type="GO" id="GO:0046875">
    <property type="term" value="F:ephrin receptor binding"/>
    <property type="evidence" value="ECO:0007669"/>
    <property type="project" value="TreeGrafter"/>
</dbReference>
<dbReference type="SUPFAM" id="SSF49503">
    <property type="entry name" value="Cupredoxins"/>
    <property type="match status" value="1"/>
</dbReference>
<dbReference type="InterPro" id="IPR031328">
    <property type="entry name" value="Ephrin"/>
</dbReference>
<keyword evidence="4 15" id="KW-0732">Signal</keyword>
<dbReference type="PANTHER" id="PTHR11304">
    <property type="entry name" value="EPHRIN"/>
    <property type="match status" value="1"/>
</dbReference>
<comment type="caution">
    <text evidence="17">The sequence shown here is derived from an EMBL/GenBank/DDBJ whole genome shotgun (WGS) entry which is preliminary data.</text>
</comment>
<dbReference type="FunFam" id="2.60.40.420:FF:000057">
    <property type="entry name" value="Ephrin A4"/>
    <property type="match status" value="1"/>
</dbReference>
<feature type="chain" id="PRO_5041452826" description="Ephrin-A4" evidence="15">
    <location>
        <begin position="26"/>
        <end position="287"/>
    </location>
</feature>
<name>A0AA40LEF1_CNENI</name>
<dbReference type="GO" id="GO:0007411">
    <property type="term" value="P:axon guidance"/>
    <property type="evidence" value="ECO:0007669"/>
    <property type="project" value="TreeGrafter"/>
</dbReference>
<evidence type="ECO:0000256" key="1">
    <source>
        <dbReference type="ARBA" id="ARBA00004609"/>
    </source>
</evidence>
<keyword evidence="7" id="KW-0325">Glycoprotein</keyword>
<evidence type="ECO:0000256" key="9">
    <source>
        <dbReference type="ARBA" id="ARBA00056022"/>
    </source>
</evidence>
<dbReference type="EMBL" id="JAULJE010000022">
    <property type="protein sequence ID" value="KAK1329147.1"/>
    <property type="molecule type" value="Genomic_DNA"/>
</dbReference>
<evidence type="ECO:0000256" key="8">
    <source>
        <dbReference type="ARBA" id="ARBA00023288"/>
    </source>
</evidence>
<reference evidence="17" key="1">
    <citation type="submission" date="2023-06" db="EMBL/GenBank/DDBJ databases">
        <title>Reference genome for the Northern bat (Eptesicus nilssonii), a most northern bat species.</title>
        <authorList>
            <person name="Laine V.N."/>
            <person name="Pulliainen A.T."/>
            <person name="Lilley T.M."/>
        </authorList>
    </citation>
    <scope>NUCLEOTIDE SEQUENCE</scope>
    <source>
        <strain evidence="17">BLF_Eptnil</strain>
        <tissue evidence="17">Kidney</tissue>
    </source>
</reference>
<dbReference type="Proteomes" id="UP001177744">
    <property type="component" value="Unassembled WGS sequence"/>
</dbReference>
<organism evidence="17 18">
    <name type="scientific">Cnephaeus nilssonii</name>
    <name type="common">Northern bat</name>
    <name type="synonym">Eptesicus nilssonii</name>
    <dbReference type="NCBI Taxonomy" id="3371016"/>
    <lineage>
        <taxon>Eukaryota</taxon>
        <taxon>Metazoa</taxon>
        <taxon>Chordata</taxon>
        <taxon>Craniata</taxon>
        <taxon>Vertebrata</taxon>
        <taxon>Euteleostomi</taxon>
        <taxon>Mammalia</taxon>
        <taxon>Eutheria</taxon>
        <taxon>Laurasiatheria</taxon>
        <taxon>Chiroptera</taxon>
        <taxon>Yangochiroptera</taxon>
        <taxon>Vespertilionidae</taxon>
        <taxon>Cnephaeus</taxon>
    </lineage>
</organism>
<keyword evidence="2" id="KW-1003">Cell membrane</keyword>
<evidence type="ECO:0000256" key="7">
    <source>
        <dbReference type="ARBA" id="ARBA00023180"/>
    </source>
</evidence>
<keyword evidence="6" id="KW-1015">Disulfide bond</keyword>
<dbReference type="Gene3D" id="2.60.40.420">
    <property type="entry name" value="Cupredoxins - blue copper proteins"/>
    <property type="match status" value="1"/>
</dbReference>
<feature type="region of interest" description="Disordered" evidence="14">
    <location>
        <begin position="249"/>
        <end position="287"/>
    </location>
</feature>
<evidence type="ECO:0000313" key="17">
    <source>
        <dbReference type="EMBL" id="KAK1329147.1"/>
    </source>
</evidence>
<gene>
    <name evidence="17" type="ORF">QTO34_011327</name>
</gene>
<evidence type="ECO:0000256" key="4">
    <source>
        <dbReference type="ARBA" id="ARBA00022729"/>
    </source>
</evidence>
<dbReference type="AlphaFoldDB" id="A0AA40LEF1"/>
<dbReference type="InterPro" id="IPR001799">
    <property type="entry name" value="Ephrin_RBD"/>
</dbReference>
<dbReference type="PROSITE" id="PS51551">
    <property type="entry name" value="EPHRIN_RBD_2"/>
    <property type="match status" value="1"/>
</dbReference>
<evidence type="ECO:0000259" key="16">
    <source>
        <dbReference type="PROSITE" id="PS51551"/>
    </source>
</evidence>
<evidence type="ECO:0000256" key="2">
    <source>
        <dbReference type="ARBA" id="ARBA00022475"/>
    </source>
</evidence>
<evidence type="ECO:0000256" key="14">
    <source>
        <dbReference type="SAM" id="MobiDB-lite"/>
    </source>
</evidence>
<comment type="subcellular location">
    <subcellularLocation>
        <location evidence="1">Cell membrane</location>
        <topology evidence="1">Lipid-anchor</topology>
        <topology evidence="1">GPI-anchor</topology>
    </subcellularLocation>
</comment>
<evidence type="ECO:0000256" key="10">
    <source>
        <dbReference type="ARBA" id="ARBA00069523"/>
    </source>
</evidence>
<keyword evidence="3" id="KW-0336">GPI-anchor</keyword>
<accession>A0AA40LEF1</accession>
<protein>
    <recommendedName>
        <fullName evidence="10">Ephrin-A4</fullName>
    </recommendedName>
    <alternativeName>
        <fullName evidence="11">EPH-related receptor tyrosine kinase ligand 4</fullName>
    </alternativeName>
</protein>
<evidence type="ECO:0000256" key="6">
    <source>
        <dbReference type="ARBA" id="ARBA00023157"/>
    </source>
</evidence>
<keyword evidence="5 13" id="KW-0472">Membrane</keyword>
<dbReference type="GO" id="GO:0005886">
    <property type="term" value="C:plasma membrane"/>
    <property type="evidence" value="ECO:0007669"/>
    <property type="project" value="UniProtKB-SubCell"/>
</dbReference>
<dbReference type="InterPro" id="IPR008972">
    <property type="entry name" value="Cupredoxin"/>
</dbReference>
<proteinExistence type="inferred from homology"/>
<evidence type="ECO:0000256" key="15">
    <source>
        <dbReference type="SAM" id="SignalP"/>
    </source>
</evidence>
<dbReference type="GO" id="GO:0048013">
    <property type="term" value="P:ephrin receptor signaling pathway"/>
    <property type="evidence" value="ECO:0007669"/>
    <property type="project" value="TreeGrafter"/>
</dbReference>
<comment type="caution">
    <text evidence="12">Lacks conserved residue(s) required for the propagation of feature annotation.</text>
</comment>
<keyword evidence="18" id="KW-1185">Reference proteome</keyword>
<sequence length="287" mass="30795">MRLLPLLQAVLWAALLGSPLQGGSGLRHDFYWNSSNPRLLRGDAVVELGLNDYLDIFCPHYEGPGPPEGPETFALYMVDWSGYEACRAQGAGAFKRWECSLPFAPFGPVKFSRRFSASPPSPSASSFCLERPTTTSVTVPTPGSSGPCLRLQVSVCCKESSKWAVLGQQNPISGARPPKALAELVVLTGRLGETWKLGFGEDKSLSQLIQSGAPERVAHRGGEVGALPAPSVSCRCCCSQSFVSCECSEPSGPFLPLPEPEPSQDSLEEEPLPPELGVPSRTDTMEE</sequence>
<dbReference type="GO" id="GO:0098552">
    <property type="term" value="C:side of membrane"/>
    <property type="evidence" value="ECO:0007669"/>
    <property type="project" value="UniProtKB-KW"/>
</dbReference>
<evidence type="ECO:0000256" key="13">
    <source>
        <dbReference type="RuleBase" id="RU004375"/>
    </source>
</evidence>
<evidence type="ECO:0000256" key="12">
    <source>
        <dbReference type="PROSITE-ProRule" id="PRU00884"/>
    </source>
</evidence>
<comment type="function">
    <text evidence="9">Cell surface GPI-bound ligand for Eph receptors, a family of receptor tyrosine kinases which are crucial for migration, repulsion and adhesion during neuronal, vascular and epithelial development. Binds promiscuously Eph receptors residing on adjacent cells, leading to contact-dependent bidirectional signaling into neighboring cells. May play a role in the interaction between activated B-lymphocytes and dendritic cells in tonsils.</text>
</comment>
<dbReference type="PANTHER" id="PTHR11304:SF42">
    <property type="entry name" value="EPHRIN-A4"/>
    <property type="match status" value="1"/>
</dbReference>
<dbReference type="Pfam" id="PF00812">
    <property type="entry name" value="Ephrin"/>
    <property type="match status" value="1"/>
</dbReference>
<evidence type="ECO:0000313" key="18">
    <source>
        <dbReference type="Proteomes" id="UP001177744"/>
    </source>
</evidence>
<evidence type="ECO:0000256" key="11">
    <source>
        <dbReference type="ARBA" id="ARBA00078735"/>
    </source>
</evidence>
<feature type="domain" description="Ephrin RBD" evidence="16">
    <location>
        <begin position="25"/>
        <end position="159"/>
    </location>
</feature>
<keyword evidence="8" id="KW-0449">Lipoprotein</keyword>